<organism evidence="2 3">
    <name type="scientific">Shigella flexneri K-227</name>
    <dbReference type="NCBI Taxonomy" id="766147"/>
    <lineage>
        <taxon>Bacteria</taxon>
        <taxon>Pseudomonadati</taxon>
        <taxon>Pseudomonadota</taxon>
        <taxon>Gammaproteobacteria</taxon>
        <taxon>Enterobacterales</taxon>
        <taxon>Enterobacteriaceae</taxon>
        <taxon>Shigella</taxon>
    </lineage>
</organism>
<protein>
    <submittedName>
        <fullName evidence="2">Putative transposase</fullName>
    </submittedName>
</protein>
<evidence type="ECO:0000313" key="3">
    <source>
        <dbReference type="Proteomes" id="UP000004520"/>
    </source>
</evidence>
<feature type="chain" id="PRO_5003325485" evidence="1">
    <location>
        <begin position="21"/>
        <end position="123"/>
    </location>
</feature>
<dbReference type="AlphaFoldDB" id="F5NUH4"/>
<keyword evidence="1" id="KW-0732">Signal</keyword>
<evidence type="ECO:0000256" key="1">
    <source>
        <dbReference type="SAM" id="SignalP"/>
    </source>
</evidence>
<accession>F5NUH4</accession>
<sequence>MPCFTAMRAEIALMSGSAFAVTHHAFSSGAGRTSDGNGSHASTLKSPSYTKSVSWQHYLILILIIKKGGVCFLHDIAQIGTHCSVAGDKFKNKEGRCQHNDTCGDKMPEHSMVQFHDKWHSFG</sequence>
<name>F5NUH4_SHIFL</name>
<proteinExistence type="predicted"/>
<gene>
    <name evidence="2" type="ORF">SFK227_1774</name>
</gene>
<evidence type="ECO:0000313" key="2">
    <source>
        <dbReference type="EMBL" id="EGK37996.1"/>
    </source>
</evidence>
<feature type="signal peptide" evidence="1">
    <location>
        <begin position="1"/>
        <end position="20"/>
    </location>
</feature>
<comment type="caution">
    <text evidence="2">The sequence shown here is derived from an EMBL/GenBank/DDBJ whole genome shotgun (WGS) entry which is preliminary data.</text>
</comment>
<reference evidence="2 3" key="1">
    <citation type="submission" date="2011-04" db="EMBL/GenBank/DDBJ databases">
        <authorList>
            <person name="Rasko D."/>
            <person name="Redman J."/>
            <person name="Daugherty S.C."/>
            <person name="Tallon L."/>
            <person name="Sadzewicz L."/>
            <person name="Jones K."/>
            <person name="Santana-Cruz I."/>
            <person name="Liu X."/>
        </authorList>
    </citation>
    <scope>NUCLEOTIDE SEQUENCE [LARGE SCALE GENOMIC DNA]</scope>
    <source>
        <strain evidence="2 3">K-227</strain>
    </source>
</reference>
<dbReference type="EMBL" id="AFGY01000021">
    <property type="protein sequence ID" value="EGK37996.1"/>
    <property type="molecule type" value="Genomic_DNA"/>
</dbReference>
<dbReference type="Proteomes" id="UP000004520">
    <property type="component" value="Unassembled WGS sequence"/>
</dbReference>